<dbReference type="EMBL" id="APLQ01000009">
    <property type="protein sequence ID" value="ENO16895.1"/>
    <property type="molecule type" value="Genomic_DNA"/>
</dbReference>
<accession>N6W2X6</accession>
<dbReference type="Proteomes" id="UP000013165">
    <property type="component" value="Unassembled WGS sequence"/>
</dbReference>
<protein>
    <submittedName>
        <fullName evidence="1">Uncharacterized protein</fullName>
    </submittedName>
</protein>
<name>N6W2X6_9GAMM</name>
<dbReference type="AlphaFoldDB" id="N6W2X6"/>
<comment type="caution">
    <text evidence="1">The sequence shown here is derived from an EMBL/GenBank/DDBJ whole genome shotgun (WGS) entry which is preliminary data.</text>
</comment>
<dbReference type="eggNOG" id="ENOG5032TZV">
    <property type="taxonomic scope" value="Bacteria"/>
</dbReference>
<sequence length="423" mass="48466">MIDEKYTDSELALATEKQREAYAVYLECNGNSDAAGLKLGISGRAVRRNLELLRNKIAESRSGVVVEQIDQVEEHRLKKQLAQEKRKVMELAEQKIEDERFQRFVGHLMSKPTQPPKWLYSKKKGQDRAIATAMLSDTHFDEVVQPRHINGVNAYNRTIATLRLQRFFENVLTLCKHHCGGIDIEGLVLPLGGDMVSGNIHEELAETNEAPIMDTVLYWSGQIIAGIEMLLTHFDRLYVPCVTGNHGRNHKKPKAKTRAKDSFDWLIYKLVERHFQGRSEVTFNIPLETDARWNIYSTRYHMTHGDQFKGGNGIAGIFSPIMRGHYKKMTREQSVETPYDILLMGHFHQLIDMGSVIVNGSLKGYDEWTASMNFNFEYPQQAFFLTDPKWGKTITAPVRVMSDQEDWNFNEDELEATWLQGAA</sequence>
<dbReference type="OrthoDB" id="7059292at2"/>
<dbReference type="PATRIC" id="fig|626887.3.peg.335"/>
<evidence type="ECO:0000313" key="2">
    <source>
        <dbReference type="Proteomes" id="UP000013165"/>
    </source>
</evidence>
<evidence type="ECO:0000313" key="1">
    <source>
        <dbReference type="EMBL" id="ENO16895.1"/>
    </source>
</evidence>
<dbReference type="InterPro" id="IPR029052">
    <property type="entry name" value="Metallo-depent_PP-like"/>
</dbReference>
<keyword evidence="2" id="KW-1185">Reference proteome</keyword>
<proteinExistence type="predicted"/>
<gene>
    <name evidence="1" type="ORF">J057_01785</name>
</gene>
<dbReference type="SUPFAM" id="SSF56300">
    <property type="entry name" value="Metallo-dependent phosphatases"/>
    <property type="match status" value="1"/>
</dbReference>
<organism evidence="1 2">
    <name type="scientific">Marinobacter nanhaiticus D15-8W</name>
    <dbReference type="NCBI Taxonomy" id="626887"/>
    <lineage>
        <taxon>Bacteria</taxon>
        <taxon>Pseudomonadati</taxon>
        <taxon>Pseudomonadota</taxon>
        <taxon>Gammaproteobacteria</taxon>
        <taxon>Pseudomonadales</taxon>
        <taxon>Marinobacteraceae</taxon>
        <taxon>Marinobacter</taxon>
    </lineage>
</organism>
<dbReference type="STRING" id="626887.J057_01785"/>
<reference evidence="1 2" key="1">
    <citation type="journal article" date="2013" name="Genome Announc.">
        <title>Genome Sequence of the Polycyclic Aromatic Hydrocarbon-Degrading Bacterium Strain Marinobacter nanhaiticus D15-8WT.</title>
        <authorList>
            <person name="Cui Z."/>
            <person name="Gao W."/>
            <person name="Li Q."/>
            <person name="Xu G."/>
            <person name="Zheng L."/>
        </authorList>
    </citation>
    <scope>NUCLEOTIDE SEQUENCE [LARGE SCALE GENOMIC DNA]</scope>
    <source>
        <strain evidence="1 2">D15-8W</strain>
    </source>
</reference>
<dbReference type="HOGENOM" id="CLU_054039_0_0_6"/>
<dbReference type="RefSeq" id="WP_004582902.1">
    <property type="nucleotide sequence ID" value="NZ_AP028878.1"/>
</dbReference>